<evidence type="ECO:0000256" key="3">
    <source>
        <dbReference type="ARBA" id="ARBA00022741"/>
    </source>
</evidence>
<dbReference type="RefSeq" id="WP_290399368.1">
    <property type="nucleotide sequence ID" value="NZ_JAUHLN010000002.1"/>
</dbReference>
<evidence type="ECO:0000256" key="4">
    <source>
        <dbReference type="ARBA" id="ARBA00022777"/>
    </source>
</evidence>
<dbReference type="NCBIfam" id="TIGR03828">
    <property type="entry name" value="pfkB"/>
    <property type="match status" value="1"/>
</dbReference>
<dbReference type="PROSITE" id="PS00584">
    <property type="entry name" value="PFKB_KINASES_2"/>
    <property type="match status" value="1"/>
</dbReference>
<dbReference type="CDD" id="cd01164">
    <property type="entry name" value="FruK_PfkB_like"/>
    <property type="match status" value="1"/>
</dbReference>
<comment type="similarity">
    <text evidence="1">Belongs to the carbohydrate kinase pfkB family.</text>
</comment>
<comment type="caution">
    <text evidence="10">The sequence shown here is derived from an EMBL/GenBank/DDBJ whole genome shotgun (WGS) entry which is preliminary data.</text>
</comment>
<evidence type="ECO:0000259" key="9">
    <source>
        <dbReference type="Pfam" id="PF00294"/>
    </source>
</evidence>
<evidence type="ECO:0000313" key="11">
    <source>
        <dbReference type="Proteomes" id="UP001168694"/>
    </source>
</evidence>
<dbReference type="InterPro" id="IPR029056">
    <property type="entry name" value="Ribokinase-like"/>
</dbReference>
<organism evidence="10 11">
    <name type="scientific">Fictibacillus terranigra</name>
    <dbReference type="NCBI Taxonomy" id="3058424"/>
    <lineage>
        <taxon>Bacteria</taxon>
        <taxon>Bacillati</taxon>
        <taxon>Bacillota</taxon>
        <taxon>Bacilli</taxon>
        <taxon>Bacillales</taxon>
        <taxon>Fictibacillaceae</taxon>
        <taxon>Fictibacillus</taxon>
    </lineage>
</organism>
<sequence length="307" mass="32760">MIYTVTLNPSIDYFVTVNQLVEGSINLAAEQNIVAGGKGINVSKVLKNLGVESIATGFIGGFTGDFIERSLHALNIATRFVRVEDNTRINVKLNTGKETEINGISPGLKKSDLCQLEENLLSQLNPSDYVVLAGSLPASLPDGFYGQLISRLRAKGAHVILDTKGTPLQKALRHQPFLIKPNHHELGELVGAAIETPEEAVIYGRKLIHEGAENVIVSMAGQGAVFISKTIAAYANVPAGTVKNSVGAGDSVVAGFLAHYTRSRNLLEAFKFGVTAGSTSAFSTGFCTITEIEKYLPEVHVQAIKGE</sequence>
<keyword evidence="4 8" id="KW-0418">Kinase</keyword>
<dbReference type="PANTHER" id="PTHR46566:SF1">
    <property type="entry name" value="1-PHOSPHOFRUCTOKINASE"/>
    <property type="match status" value="1"/>
</dbReference>
<evidence type="ECO:0000313" key="10">
    <source>
        <dbReference type="EMBL" id="MDN4073229.1"/>
    </source>
</evidence>
<dbReference type="InterPro" id="IPR002173">
    <property type="entry name" value="Carboh/pur_kinase_PfkB_CS"/>
</dbReference>
<protein>
    <recommendedName>
        <fullName evidence="7">Tagatose-6-phosphate kinase</fullName>
        <ecNumber evidence="7">2.7.1.144</ecNumber>
    </recommendedName>
</protein>
<proteinExistence type="inferred from homology"/>
<comment type="pathway">
    <text evidence="7">Carbohydrate metabolism; D-tagatose 6-phosphate degradation; D-glyceraldehyde 3-phosphate and glycerone phosphate from D-tagatose 6-phosphate: step 1/2.</text>
</comment>
<keyword evidence="11" id="KW-1185">Reference proteome</keyword>
<evidence type="ECO:0000256" key="1">
    <source>
        <dbReference type="ARBA" id="ARBA00005380"/>
    </source>
</evidence>
<keyword evidence="5 7" id="KW-0067">ATP-binding</keyword>
<keyword evidence="3 7" id="KW-0547">Nucleotide-binding</keyword>
<name>A0ABT8E5N8_9BACL</name>
<evidence type="ECO:0000256" key="7">
    <source>
        <dbReference type="PIRNR" id="PIRNR000535"/>
    </source>
</evidence>
<dbReference type="NCBIfam" id="TIGR03168">
    <property type="entry name" value="1-PFK"/>
    <property type="match status" value="1"/>
</dbReference>
<evidence type="ECO:0000256" key="5">
    <source>
        <dbReference type="ARBA" id="ARBA00022840"/>
    </source>
</evidence>
<dbReference type="InterPro" id="IPR011611">
    <property type="entry name" value="PfkB_dom"/>
</dbReference>
<evidence type="ECO:0000256" key="2">
    <source>
        <dbReference type="ARBA" id="ARBA00022679"/>
    </source>
</evidence>
<feature type="domain" description="Carbohydrate kinase PfkB" evidence="9">
    <location>
        <begin position="7"/>
        <end position="288"/>
    </location>
</feature>
<dbReference type="InterPro" id="IPR022463">
    <property type="entry name" value="1-PFruKinase"/>
</dbReference>
<dbReference type="Pfam" id="PF00294">
    <property type="entry name" value="PfkB"/>
    <property type="match status" value="1"/>
</dbReference>
<comment type="function">
    <text evidence="8">Catalyzes the ATP-dependent phosphorylation of fructose-l-phosphate to fructose-l,6-bisphosphate.</text>
</comment>
<dbReference type="Proteomes" id="UP001168694">
    <property type="component" value="Unassembled WGS sequence"/>
</dbReference>
<dbReference type="EC" id="2.7.1.144" evidence="7"/>
<keyword evidence="2 7" id="KW-0808">Transferase</keyword>
<dbReference type="InterPro" id="IPR017583">
    <property type="entry name" value="Tagatose/fructose_Pkinase"/>
</dbReference>
<evidence type="ECO:0000256" key="6">
    <source>
        <dbReference type="ARBA" id="ARBA00047745"/>
    </source>
</evidence>
<dbReference type="PIRSF" id="PIRSF000535">
    <property type="entry name" value="1PFK/6PFK/LacC"/>
    <property type="match status" value="1"/>
</dbReference>
<accession>A0ABT8E5N8</accession>
<dbReference type="Gene3D" id="3.40.1190.20">
    <property type="match status" value="1"/>
</dbReference>
<dbReference type="SUPFAM" id="SSF53613">
    <property type="entry name" value="Ribokinase-like"/>
    <property type="match status" value="1"/>
</dbReference>
<comment type="catalytic activity">
    <reaction evidence="6 8">
        <text>beta-D-fructose 1-phosphate + ATP = beta-D-fructose 1,6-bisphosphate + ADP + H(+)</text>
        <dbReference type="Rhea" id="RHEA:14213"/>
        <dbReference type="ChEBI" id="CHEBI:15378"/>
        <dbReference type="ChEBI" id="CHEBI:30616"/>
        <dbReference type="ChEBI" id="CHEBI:32966"/>
        <dbReference type="ChEBI" id="CHEBI:138881"/>
        <dbReference type="ChEBI" id="CHEBI:456216"/>
        <dbReference type="EC" id="2.7.1.56"/>
    </reaction>
</comment>
<dbReference type="GO" id="GO:0008662">
    <property type="term" value="F:1-phosphofructokinase activity"/>
    <property type="evidence" value="ECO:0007669"/>
    <property type="project" value="UniProtKB-EC"/>
</dbReference>
<comment type="similarity">
    <text evidence="7">Belongs to the carbohydrate kinase PfkB family. LacC subfamily.</text>
</comment>
<evidence type="ECO:0000256" key="8">
    <source>
        <dbReference type="RuleBase" id="RU369061"/>
    </source>
</evidence>
<dbReference type="EMBL" id="JAUHLN010000002">
    <property type="protein sequence ID" value="MDN4073229.1"/>
    <property type="molecule type" value="Genomic_DNA"/>
</dbReference>
<dbReference type="PROSITE" id="PS00583">
    <property type="entry name" value="PFKB_KINASES_1"/>
    <property type="match status" value="1"/>
</dbReference>
<dbReference type="PANTHER" id="PTHR46566">
    <property type="entry name" value="1-PHOSPHOFRUCTOKINASE-RELATED"/>
    <property type="match status" value="1"/>
</dbReference>
<reference evidence="10" key="1">
    <citation type="submission" date="2023-06" db="EMBL/GenBank/DDBJ databases">
        <title>Draft Genome Sequences of Representative Paenibacillus Polymyxa, Bacillus cereus, Fictibacillus sp., and Brevibacillus agri Strains Isolated from Amazonian Dark Earth.</title>
        <authorList>
            <person name="Pellegrinetti T.A."/>
            <person name="Cunha I.C.M."/>
            <person name="Chaves M.G."/>
            <person name="Freitas A.S."/>
            <person name="Silva A.V.R."/>
            <person name="Tsai S.M."/>
            <person name="Mendes L.W."/>
        </authorList>
    </citation>
    <scope>NUCLEOTIDE SEQUENCE</scope>
    <source>
        <strain evidence="10">CENA-BCM004</strain>
    </source>
</reference>
<keyword evidence="7" id="KW-0423">Lactose metabolism</keyword>
<comment type="catalytic activity">
    <reaction evidence="7">
        <text>D-tagatofuranose 6-phosphate + ATP = D-tagatofuranose 1,6-bisphosphate + ADP + H(+)</text>
        <dbReference type="Rhea" id="RHEA:12420"/>
        <dbReference type="ChEBI" id="CHEBI:15378"/>
        <dbReference type="ChEBI" id="CHEBI:30616"/>
        <dbReference type="ChEBI" id="CHEBI:58694"/>
        <dbReference type="ChEBI" id="CHEBI:58695"/>
        <dbReference type="ChEBI" id="CHEBI:456216"/>
        <dbReference type="EC" id="2.7.1.144"/>
    </reaction>
</comment>
<gene>
    <name evidence="10" type="primary">pfkB</name>
    <name evidence="10" type="ORF">QYF49_09435</name>
</gene>